<name>A0AAP8T8C9_9BACT</name>
<evidence type="ECO:0000313" key="2">
    <source>
        <dbReference type="Proteomes" id="UP000235914"/>
    </source>
</evidence>
<gene>
    <name evidence="1" type="ORF">CXU09_12160</name>
</gene>
<reference evidence="1 2" key="1">
    <citation type="journal article" date="2017" name="BMC Genomics">
        <title>Genome sequencing of 39 Akkermansia muciniphila isolates reveals its population structure, genomic and functional diverisity, and global distribution in mammalian gut microbiotas.</title>
        <authorList>
            <person name="Guo X."/>
            <person name="Li S."/>
            <person name="Zhang J."/>
            <person name="Wu F."/>
            <person name="Li X."/>
            <person name="Wu D."/>
            <person name="Zhang M."/>
            <person name="Ou Z."/>
            <person name="Jie Z."/>
            <person name="Yan Q."/>
            <person name="Li P."/>
            <person name="Yi J."/>
            <person name="Peng Y."/>
        </authorList>
    </citation>
    <scope>NUCLEOTIDE SEQUENCE [LARGE SCALE GENOMIC DNA]</scope>
    <source>
        <strain evidence="1 2">GP43</strain>
    </source>
</reference>
<comment type="caution">
    <text evidence="1">The sequence shown here is derived from an EMBL/GenBank/DDBJ whole genome shotgun (WGS) entry which is preliminary data.</text>
</comment>
<dbReference type="AlphaFoldDB" id="A0AAP8T8C9"/>
<organism evidence="1 2">
    <name type="scientific">Akkermansia muciniphila</name>
    <dbReference type="NCBI Taxonomy" id="239935"/>
    <lineage>
        <taxon>Bacteria</taxon>
        <taxon>Pseudomonadati</taxon>
        <taxon>Verrucomicrobiota</taxon>
        <taxon>Verrucomicrobiia</taxon>
        <taxon>Verrucomicrobiales</taxon>
        <taxon>Akkermansiaceae</taxon>
        <taxon>Akkermansia</taxon>
    </lineage>
</organism>
<proteinExistence type="predicted"/>
<evidence type="ECO:0000313" key="1">
    <source>
        <dbReference type="EMBL" id="PNC53310.1"/>
    </source>
</evidence>
<dbReference type="EMBL" id="PJKN01000010">
    <property type="protein sequence ID" value="PNC53310.1"/>
    <property type="molecule type" value="Genomic_DNA"/>
</dbReference>
<protein>
    <submittedName>
        <fullName evidence="1">Autotransporter domain-containing protein</fullName>
    </submittedName>
</protein>
<dbReference type="Proteomes" id="UP000235914">
    <property type="component" value="Unassembled WGS sequence"/>
</dbReference>
<accession>A0AAP8T8C9</accession>
<feature type="non-terminal residue" evidence="1">
    <location>
        <position position="389"/>
    </location>
</feature>
<sequence length="389" mass="40461">MKLRLPLKLLSALLSFYAVSGFYVSAAMELDGSRYSGNIYTWVGSSSNDFHNGGIVLTNPDGTYGPVNTNWGSVSEEGSIWNLFANETGLSEYNTLRFVASGTEVGDVTVSANNKTPSCSFTPFTMGGLIVEEGASGFSLVPNNNAKRTLILGRAGMEEPVLFTVREDFSLGSSSNAWGPVNVNADWNVLVANGKTLNVYGALNSSGRTITVGGEGFSGTLVLNNAANASMTAEWVITSGSTVRCMNNSALGSGLVTLDGGTLDFNSQTIGSTITLNMSGTGTLQNVTVDGAILSYTSSSGNDGITASNTTWTSGKIDIGRLLQGFSAEGSNTVDLGAELGEGFTVLGLERGQYSIEGRVLMIKDVAISRVTWVSAGAGGALEETVKNA</sequence>